<evidence type="ECO:0000256" key="5">
    <source>
        <dbReference type="ARBA" id="ARBA00023136"/>
    </source>
</evidence>
<dbReference type="OrthoDB" id="2957247at2"/>
<feature type="transmembrane region" description="Helical" evidence="6">
    <location>
        <begin position="73"/>
        <end position="92"/>
    </location>
</feature>
<dbReference type="InterPro" id="IPR050189">
    <property type="entry name" value="MFS_Efflux_Transporters"/>
</dbReference>
<dbReference type="PANTHER" id="PTHR43124:SF3">
    <property type="entry name" value="CHLORAMPHENICOL EFFLUX PUMP RV0191"/>
    <property type="match status" value="1"/>
</dbReference>
<gene>
    <name evidence="8" type="ORF">E5162_00315</name>
</gene>
<dbReference type="Gene3D" id="1.20.1250.20">
    <property type="entry name" value="MFS general substrate transporter like domains"/>
    <property type="match status" value="2"/>
</dbReference>
<feature type="domain" description="Major facilitator superfamily (MFS) profile" evidence="7">
    <location>
        <begin position="6"/>
        <end position="392"/>
    </location>
</feature>
<proteinExistence type="predicted"/>
<evidence type="ECO:0000256" key="3">
    <source>
        <dbReference type="ARBA" id="ARBA00022692"/>
    </source>
</evidence>
<evidence type="ECO:0000256" key="2">
    <source>
        <dbReference type="ARBA" id="ARBA00022475"/>
    </source>
</evidence>
<dbReference type="Pfam" id="PF07690">
    <property type="entry name" value="MFS_1"/>
    <property type="match status" value="1"/>
</dbReference>
<evidence type="ECO:0000313" key="9">
    <source>
        <dbReference type="Proteomes" id="UP000305451"/>
    </source>
</evidence>
<feature type="transmembrane region" description="Helical" evidence="6">
    <location>
        <begin position="300"/>
        <end position="323"/>
    </location>
</feature>
<evidence type="ECO:0000256" key="1">
    <source>
        <dbReference type="ARBA" id="ARBA00004651"/>
    </source>
</evidence>
<dbReference type="PROSITE" id="PS50850">
    <property type="entry name" value="MFS"/>
    <property type="match status" value="1"/>
</dbReference>
<dbReference type="EMBL" id="SRXV01000001">
    <property type="protein sequence ID" value="TGY93776.1"/>
    <property type="molecule type" value="Genomic_DNA"/>
</dbReference>
<feature type="transmembrane region" description="Helical" evidence="6">
    <location>
        <begin position="159"/>
        <end position="181"/>
    </location>
</feature>
<feature type="transmembrane region" description="Helical" evidence="6">
    <location>
        <begin position="132"/>
        <end position="153"/>
    </location>
</feature>
<dbReference type="PANTHER" id="PTHR43124">
    <property type="entry name" value="PURINE EFFLUX PUMP PBUE"/>
    <property type="match status" value="1"/>
</dbReference>
<feature type="transmembrane region" description="Helical" evidence="6">
    <location>
        <begin position="275"/>
        <end position="294"/>
    </location>
</feature>
<dbReference type="RefSeq" id="WP_135942970.1">
    <property type="nucleotide sequence ID" value="NZ_BMEI01000001.1"/>
</dbReference>
<dbReference type="Proteomes" id="UP000305451">
    <property type="component" value="Unassembled WGS sequence"/>
</dbReference>
<feature type="transmembrane region" description="Helical" evidence="6">
    <location>
        <begin position="202"/>
        <end position="227"/>
    </location>
</feature>
<comment type="caution">
    <text evidence="8">The sequence shown here is derived from an EMBL/GenBank/DDBJ whole genome shotgun (WGS) entry which is preliminary data.</text>
</comment>
<feature type="transmembrane region" description="Helical" evidence="6">
    <location>
        <begin position="362"/>
        <end position="380"/>
    </location>
</feature>
<keyword evidence="3 6" id="KW-0812">Transmembrane</keyword>
<evidence type="ECO:0000256" key="4">
    <source>
        <dbReference type="ARBA" id="ARBA00022989"/>
    </source>
</evidence>
<keyword evidence="2" id="KW-1003">Cell membrane</keyword>
<name>A0A4S2HCR4_9PROT</name>
<dbReference type="GO" id="GO:0005886">
    <property type="term" value="C:plasma membrane"/>
    <property type="evidence" value="ECO:0007669"/>
    <property type="project" value="UniProtKB-SubCell"/>
</dbReference>
<feature type="transmembrane region" description="Helical" evidence="6">
    <location>
        <begin position="98"/>
        <end position="120"/>
    </location>
</feature>
<organism evidence="8 9">
    <name type="scientific">Marinicauda pacifica</name>
    <dbReference type="NCBI Taxonomy" id="1133559"/>
    <lineage>
        <taxon>Bacteria</taxon>
        <taxon>Pseudomonadati</taxon>
        <taxon>Pseudomonadota</taxon>
        <taxon>Alphaproteobacteria</taxon>
        <taxon>Maricaulales</taxon>
        <taxon>Maricaulaceae</taxon>
        <taxon>Marinicauda</taxon>
    </lineage>
</organism>
<evidence type="ECO:0000259" key="7">
    <source>
        <dbReference type="PROSITE" id="PS50850"/>
    </source>
</evidence>
<dbReference type="InterPro" id="IPR036259">
    <property type="entry name" value="MFS_trans_sf"/>
</dbReference>
<dbReference type="InterPro" id="IPR011701">
    <property type="entry name" value="MFS"/>
</dbReference>
<dbReference type="SUPFAM" id="SSF103473">
    <property type="entry name" value="MFS general substrate transporter"/>
    <property type="match status" value="1"/>
</dbReference>
<keyword evidence="4 6" id="KW-1133">Transmembrane helix</keyword>
<reference evidence="8 9" key="1">
    <citation type="journal article" date="2013" name="Int. J. Syst. Evol. Microbiol.">
        <title>Marinicauda pacifica gen. nov., sp. nov., a prosthecate alphaproteobacterium of the family Hyphomonadaceae isolated from deep seawater.</title>
        <authorList>
            <person name="Zhang X.Y."/>
            <person name="Li G.W."/>
            <person name="Wang C.S."/>
            <person name="Zhang Y.J."/>
            <person name="Xu X.W."/>
            <person name="Li H."/>
            <person name="Liu A."/>
            <person name="Liu C."/>
            <person name="Xie B.B."/>
            <person name="Qin Q.L."/>
            <person name="Xu Z."/>
            <person name="Chen X.L."/>
            <person name="Zhou B.C."/>
            <person name="Zhang Y.Z."/>
        </authorList>
    </citation>
    <scope>NUCLEOTIDE SEQUENCE [LARGE SCALE GENOMIC DNA]</scope>
    <source>
        <strain evidence="8 9">P-1 km-3</strain>
    </source>
</reference>
<feature type="transmembrane region" description="Helical" evidence="6">
    <location>
        <begin position="335"/>
        <end position="356"/>
    </location>
</feature>
<dbReference type="GO" id="GO:0022857">
    <property type="term" value="F:transmembrane transporter activity"/>
    <property type="evidence" value="ECO:0007669"/>
    <property type="project" value="InterPro"/>
</dbReference>
<comment type="subcellular location">
    <subcellularLocation>
        <location evidence="1">Cell membrane</location>
        <topology evidence="1">Multi-pass membrane protein</topology>
    </subcellularLocation>
</comment>
<dbReference type="AlphaFoldDB" id="A0A4S2HCR4"/>
<feature type="transmembrane region" description="Helical" evidence="6">
    <location>
        <begin position="239"/>
        <end position="263"/>
    </location>
</feature>
<evidence type="ECO:0000256" key="6">
    <source>
        <dbReference type="SAM" id="Phobius"/>
    </source>
</evidence>
<dbReference type="InterPro" id="IPR020846">
    <property type="entry name" value="MFS_dom"/>
</dbReference>
<keyword evidence="5 6" id="KW-0472">Membrane</keyword>
<sequence length="392" mass="39617">MTPFRTLSAAGFAATAITYGPARMGFGLFLPQFKPAFSMSTGTAGLISSLGFLCFVLALLVSQFMTSQRGARLPVICGLIAATAGLAIIAAAPNLPVLCLGVILAMSSAGLSWTPFNAAVHCSLDDATRPAALSLISTGTSVGIVVAGASALLLSASGISWRLCWAAFALASAGALLANWAALRSAGTTARAQDPPRSIRDLVQPVILPLLGTGLCFGTTSAIYITFAADRIAGAEGSAGLPAGMAAGLIFVVYGVCGLAGLFTGRVKRLINLAWLLRGLMGISALSLALIALAPASWVAIVLSAGLQGVFVMMTSAVLAFWCERLFPSLPSVSFTLALLVAGTGSVIGPAVAGFISDALGWIPMFLGAAALPGAAAFAIQPGFLQERPAPA</sequence>
<keyword evidence="9" id="KW-1185">Reference proteome</keyword>
<protein>
    <submittedName>
        <fullName evidence="8">MFS transporter</fullName>
    </submittedName>
</protein>
<evidence type="ECO:0000313" key="8">
    <source>
        <dbReference type="EMBL" id="TGY93776.1"/>
    </source>
</evidence>
<accession>A0A4S2HCR4</accession>
<feature type="transmembrane region" description="Helical" evidence="6">
    <location>
        <begin position="42"/>
        <end position="61"/>
    </location>
</feature>